<accession>A0ABR8G4L7</accession>
<evidence type="ECO:0000313" key="2">
    <source>
        <dbReference type="EMBL" id="MBD2598096.1"/>
    </source>
</evidence>
<feature type="domain" description="HD" evidence="1">
    <location>
        <begin position="30"/>
        <end position="127"/>
    </location>
</feature>
<dbReference type="Proteomes" id="UP000603457">
    <property type="component" value="Unassembled WGS sequence"/>
</dbReference>
<protein>
    <submittedName>
        <fullName evidence="2">Phosphohydrolase</fullName>
    </submittedName>
</protein>
<keyword evidence="3" id="KW-1185">Reference proteome</keyword>
<dbReference type="EMBL" id="JACJTB010000059">
    <property type="protein sequence ID" value="MBD2598096.1"/>
    <property type="molecule type" value="Genomic_DNA"/>
</dbReference>
<reference evidence="2 3" key="1">
    <citation type="journal article" date="2020" name="ISME J.">
        <title>Comparative genomics reveals insights into cyanobacterial evolution and habitat adaptation.</title>
        <authorList>
            <person name="Chen M.Y."/>
            <person name="Teng W.K."/>
            <person name="Zhao L."/>
            <person name="Hu C.X."/>
            <person name="Zhou Y.K."/>
            <person name="Han B.P."/>
            <person name="Song L.R."/>
            <person name="Shu W.S."/>
        </authorList>
    </citation>
    <scope>NUCLEOTIDE SEQUENCE [LARGE SCALE GENOMIC DNA]</scope>
    <source>
        <strain evidence="2 3">FACHB-130</strain>
    </source>
</reference>
<comment type="caution">
    <text evidence="2">The sequence shown here is derived from an EMBL/GenBank/DDBJ whole genome shotgun (WGS) entry which is preliminary data.</text>
</comment>
<organism evidence="2 3">
    <name type="scientific">Nostoc spongiaeforme FACHB-130</name>
    <dbReference type="NCBI Taxonomy" id="1357510"/>
    <lineage>
        <taxon>Bacteria</taxon>
        <taxon>Bacillati</taxon>
        <taxon>Cyanobacteriota</taxon>
        <taxon>Cyanophyceae</taxon>
        <taxon>Nostocales</taxon>
        <taxon>Nostocaceae</taxon>
        <taxon>Nostoc</taxon>
    </lineage>
</organism>
<dbReference type="InterPro" id="IPR006674">
    <property type="entry name" value="HD_domain"/>
</dbReference>
<name>A0ABR8G4L7_9NOSO</name>
<dbReference type="Pfam" id="PF01966">
    <property type="entry name" value="HD"/>
    <property type="match status" value="1"/>
</dbReference>
<dbReference type="SUPFAM" id="SSF109604">
    <property type="entry name" value="HD-domain/PDEase-like"/>
    <property type="match status" value="1"/>
</dbReference>
<dbReference type="RefSeq" id="WP_190970743.1">
    <property type="nucleotide sequence ID" value="NZ_JACJTB010000059.1"/>
</dbReference>
<sequence length="180" mass="20645">MNHQSKTFQTVNEAYQFLEELGALPKLILHVKLVGEAADLLISKLHELQVQFDESFVRLGVVFHDAGKIIHPEELTAKGNNHEADGETLLINNGVDSNLALCCRSHAQWQTMECSFEEICVALSDTLWKGKRNNQLENLFMNMLVERCHKEYWELFIEMDSCFEKIASDGHLRLLRSQDV</sequence>
<gene>
    <name evidence="2" type="ORF">H6G74_27780</name>
</gene>
<evidence type="ECO:0000313" key="3">
    <source>
        <dbReference type="Proteomes" id="UP000603457"/>
    </source>
</evidence>
<evidence type="ECO:0000259" key="1">
    <source>
        <dbReference type="Pfam" id="PF01966"/>
    </source>
</evidence>
<proteinExistence type="predicted"/>